<evidence type="ECO:0000256" key="1">
    <source>
        <dbReference type="ARBA" id="ARBA00022679"/>
    </source>
</evidence>
<gene>
    <name evidence="4" type="ORF">GCM10022288_09570</name>
</gene>
<evidence type="ECO:0000259" key="3">
    <source>
        <dbReference type="Pfam" id="PF00534"/>
    </source>
</evidence>
<proteinExistence type="predicted"/>
<evidence type="ECO:0000313" key="4">
    <source>
        <dbReference type="EMBL" id="GAA4186291.1"/>
    </source>
</evidence>
<feature type="compositionally biased region" description="Low complexity" evidence="2">
    <location>
        <begin position="331"/>
        <end position="365"/>
    </location>
</feature>
<keyword evidence="5" id="KW-1185">Reference proteome</keyword>
<dbReference type="RefSeq" id="WP_344774380.1">
    <property type="nucleotide sequence ID" value="NZ_BAABBX010000006.1"/>
</dbReference>
<comment type="caution">
    <text evidence="4">The sequence shown here is derived from an EMBL/GenBank/DDBJ whole genome shotgun (WGS) entry which is preliminary data.</text>
</comment>
<dbReference type="InterPro" id="IPR001296">
    <property type="entry name" value="Glyco_trans_1"/>
</dbReference>
<accession>A0ABP8AM82</accession>
<organism evidence="4 5">
    <name type="scientific">Gryllotalpicola kribbensis</name>
    <dbReference type="NCBI Taxonomy" id="993084"/>
    <lineage>
        <taxon>Bacteria</taxon>
        <taxon>Bacillati</taxon>
        <taxon>Actinomycetota</taxon>
        <taxon>Actinomycetes</taxon>
        <taxon>Micrococcales</taxon>
        <taxon>Microbacteriaceae</taxon>
        <taxon>Gryllotalpicola</taxon>
    </lineage>
</organism>
<keyword evidence="1" id="KW-0808">Transferase</keyword>
<protein>
    <submittedName>
        <fullName evidence="4">Glycosyltransferase</fullName>
    </submittedName>
</protein>
<feature type="region of interest" description="Disordered" evidence="2">
    <location>
        <begin position="324"/>
        <end position="365"/>
    </location>
</feature>
<name>A0ABP8AM82_9MICO</name>
<dbReference type="Pfam" id="PF00534">
    <property type="entry name" value="Glycos_transf_1"/>
    <property type="match status" value="1"/>
</dbReference>
<dbReference type="SUPFAM" id="SSF53756">
    <property type="entry name" value="UDP-Glycosyltransferase/glycogen phosphorylase"/>
    <property type="match status" value="1"/>
</dbReference>
<dbReference type="Proteomes" id="UP001500213">
    <property type="component" value="Unassembled WGS sequence"/>
</dbReference>
<dbReference type="Gene3D" id="3.40.50.2000">
    <property type="entry name" value="Glycogen Phosphorylase B"/>
    <property type="match status" value="1"/>
</dbReference>
<evidence type="ECO:0000256" key="2">
    <source>
        <dbReference type="SAM" id="MobiDB-lite"/>
    </source>
</evidence>
<dbReference type="EMBL" id="BAABBX010000006">
    <property type="protein sequence ID" value="GAA4186291.1"/>
    <property type="molecule type" value="Genomic_DNA"/>
</dbReference>
<evidence type="ECO:0000313" key="5">
    <source>
        <dbReference type="Proteomes" id="UP001500213"/>
    </source>
</evidence>
<sequence length="365" mass="39185">MRVLLWHVHGGWMDAFVQGGHDYLLPATPAGGPWGLGRGGRDWPPNAVEVAPQELRAADVDVVVLQRPEELGVAERLLGGHLGRDIPAVYLEHNTPRRQVPDTVHPMAGRGIPLVHVTRFNALVWDNRDAPVRVIDHGVPDPGYRYTGERARLASCANEGVRRRRVLGTDLLLDFAAAGPVDVFGIGADEVPQALGATAARLPLASGGDLPPARLREALATRRAYVHPARWTSLGLSLIEAMMLGMPALVLATTQAAESIPPEAGAVSLDVPRLVASARRYLDDPDRARRDGLAARTAALERFPLDRFLRAWDEALDDAVGRVRRRERRAGTAARTSSTISTTGPASTTGTTGTASTITTTRGTT</sequence>
<reference evidence="5" key="1">
    <citation type="journal article" date="2019" name="Int. J. Syst. Evol. Microbiol.">
        <title>The Global Catalogue of Microorganisms (GCM) 10K type strain sequencing project: providing services to taxonomists for standard genome sequencing and annotation.</title>
        <authorList>
            <consortium name="The Broad Institute Genomics Platform"/>
            <consortium name="The Broad Institute Genome Sequencing Center for Infectious Disease"/>
            <person name="Wu L."/>
            <person name="Ma J."/>
        </authorList>
    </citation>
    <scope>NUCLEOTIDE SEQUENCE [LARGE SCALE GENOMIC DNA]</scope>
    <source>
        <strain evidence="5">JCM 17593</strain>
    </source>
</reference>
<feature type="domain" description="Glycosyl transferase family 1" evidence="3">
    <location>
        <begin position="210"/>
        <end position="290"/>
    </location>
</feature>